<dbReference type="InterPro" id="IPR023346">
    <property type="entry name" value="Lysozyme-like_dom_sf"/>
</dbReference>
<name>A0ABW7F869_9BURK</name>
<evidence type="ECO:0000313" key="5">
    <source>
        <dbReference type="EMBL" id="MFG6432695.1"/>
    </source>
</evidence>
<dbReference type="PANTHER" id="PTHR22595:SF79">
    <property type="entry name" value="CHITINASE 12"/>
    <property type="match status" value="1"/>
</dbReference>
<keyword evidence="3" id="KW-0732">Signal</keyword>
<dbReference type="EMBL" id="JBIGHV010000009">
    <property type="protein sequence ID" value="MFG6432695.1"/>
    <property type="molecule type" value="Genomic_DNA"/>
</dbReference>
<comment type="caution">
    <text evidence="5">The sequence shown here is derived from an EMBL/GenBank/DDBJ whole genome shotgun (WGS) entry which is preliminary data.</text>
</comment>
<dbReference type="InterPro" id="IPR016283">
    <property type="entry name" value="Glyco_hydro_19"/>
</dbReference>
<feature type="signal peptide" evidence="3">
    <location>
        <begin position="1"/>
        <end position="20"/>
    </location>
</feature>
<dbReference type="Pfam" id="PF00182">
    <property type="entry name" value="Glyco_hydro_19"/>
    <property type="match status" value="1"/>
</dbReference>
<protein>
    <submittedName>
        <fullName evidence="5">Chitinase</fullName>
    </submittedName>
</protein>
<evidence type="ECO:0000256" key="2">
    <source>
        <dbReference type="ARBA" id="ARBA00023157"/>
    </source>
</evidence>
<evidence type="ECO:0000313" key="6">
    <source>
        <dbReference type="Proteomes" id="UP001606210"/>
    </source>
</evidence>
<keyword evidence="1" id="KW-0611">Plant defense</keyword>
<dbReference type="Gene3D" id="3.30.20.10">
    <property type="entry name" value="Endochitinase, domain 2"/>
    <property type="match status" value="1"/>
</dbReference>
<accession>A0ABW7F869</accession>
<keyword evidence="6" id="KW-1185">Reference proteome</keyword>
<dbReference type="Proteomes" id="UP001606210">
    <property type="component" value="Unassembled WGS sequence"/>
</dbReference>
<feature type="domain" description="Glycoside hydrolase family 19 catalytic" evidence="4">
    <location>
        <begin position="41"/>
        <end position="231"/>
    </location>
</feature>
<keyword evidence="2" id="KW-1015">Disulfide bond</keyword>
<dbReference type="PIRSF" id="PIRSF001060">
    <property type="entry name" value="Endochitinase"/>
    <property type="match status" value="1"/>
</dbReference>
<dbReference type="CDD" id="cd00325">
    <property type="entry name" value="chitinase_GH19"/>
    <property type="match status" value="1"/>
</dbReference>
<feature type="chain" id="PRO_5046559568" evidence="3">
    <location>
        <begin position="21"/>
        <end position="231"/>
    </location>
</feature>
<evidence type="ECO:0000259" key="4">
    <source>
        <dbReference type="Pfam" id="PF00182"/>
    </source>
</evidence>
<sequence length="231" mass="25814">MNRVRLLTALLSLLPLLAHAAGSAFLPSRAQFDALFPERIAFYSYEGFVEAVRQTPGFADAGSDVERRQEMAAFLGQIAHESDQLRAQREYKRANWDKYCRADARLACAPGQQYYGRGPIQLSWNYQYKAAGDFLGIDLWSDPDRVARDSTVAWRTALWYWMTQPGESKQTSHAAIRSGAGFGATTRAINGPLECDKPTDPDAKRKNARRADFYKHASDLLGVPLLHPLGC</sequence>
<reference evidence="5 6" key="1">
    <citation type="submission" date="2024-08" db="EMBL/GenBank/DDBJ databases">
        <authorList>
            <person name="Lu H."/>
        </authorList>
    </citation>
    <scope>NUCLEOTIDE SEQUENCE [LARGE SCALE GENOMIC DNA]</scope>
    <source>
        <strain evidence="5 6">LYH14W</strain>
    </source>
</reference>
<dbReference type="InterPro" id="IPR000726">
    <property type="entry name" value="Glyco_hydro_19_cat"/>
</dbReference>
<organism evidence="5 6">
    <name type="scientific">Pelomonas parva</name>
    <dbReference type="NCBI Taxonomy" id="3299032"/>
    <lineage>
        <taxon>Bacteria</taxon>
        <taxon>Pseudomonadati</taxon>
        <taxon>Pseudomonadota</taxon>
        <taxon>Betaproteobacteria</taxon>
        <taxon>Burkholderiales</taxon>
        <taxon>Sphaerotilaceae</taxon>
        <taxon>Roseateles</taxon>
    </lineage>
</organism>
<proteinExistence type="predicted"/>
<evidence type="ECO:0000256" key="1">
    <source>
        <dbReference type="ARBA" id="ARBA00022821"/>
    </source>
</evidence>
<dbReference type="SUPFAM" id="SSF53955">
    <property type="entry name" value="Lysozyme-like"/>
    <property type="match status" value="1"/>
</dbReference>
<gene>
    <name evidence="5" type="ORF">ACG00Y_22455</name>
</gene>
<evidence type="ECO:0000256" key="3">
    <source>
        <dbReference type="SAM" id="SignalP"/>
    </source>
</evidence>
<dbReference type="RefSeq" id="WP_394482770.1">
    <property type="nucleotide sequence ID" value="NZ_JBIGHV010000009.1"/>
</dbReference>
<dbReference type="PANTHER" id="PTHR22595">
    <property type="entry name" value="CHITINASE-RELATED"/>
    <property type="match status" value="1"/>
</dbReference>
<dbReference type="Gene3D" id="1.10.530.10">
    <property type="match status" value="1"/>
</dbReference>